<dbReference type="InterPro" id="IPR000587">
    <property type="entry name" value="Creatinase_N"/>
</dbReference>
<dbReference type="Gene3D" id="3.90.230.10">
    <property type="entry name" value="Creatinase/methionine aminopeptidase superfamily"/>
    <property type="match status" value="1"/>
</dbReference>
<dbReference type="Gene3D" id="3.40.350.10">
    <property type="entry name" value="Creatinase/prolidase N-terminal domain"/>
    <property type="match status" value="2"/>
</dbReference>
<dbReference type="SUPFAM" id="SSF53092">
    <property type="entry name" value="Creatinase/prolidase N-terminal domain"/>
    <property type="match status" value="1"/>
</dbReference>
<dbReference type="Pfam" id="PF16188">
    <property type="entry name" value="Peptidase_M24_C"/>
    <property type="match status" value="1"/>
</dbReference>
<evidence type="ECO:0000313" key="7">
    <source>
        <dbReference type="EMBL" id="HJA71075.1"/>
    </source>
</evidence>
<dbReference type="GO" id="GO:0005737">
    <property type="term" value="C:cytoplasm"/>
    <property type="evidence" value="ECO:0007669"/>
    <property type="project" value="UniProtKB-ARBA"/>
</dbReference>
<evidence type="ECO:0000259" key="6">
    <source>
        <dbReference type="Pfam" id="PF16188"/>
    </source>
</evidence>
<dbReference type="GO" id="GO:0070006">
    <property type="term" value="F:metalloaminopeptidase activity"/>
    <property type="evidence" value="ECO:0007669"/>
    <property type="project" value="InterPro"/>
</dbReference>
<dbReference type="Proteomes" id="UP000823900">
    <property type="component" value="Unassembled WGS sequence"/>
</dbReference>
<dbReference type="EMBL" id="DWZA01000053">
    <property type="protein sequence ID" value="HJA71075.1"/>
    <property type="molecule type" value="Genomic_DNA"/>
</dbReference>
<evidence type="ECO:0000259" key="4">
    <source>
        <dbReference type="Pfam" id="PF00557"/>
    </source>
</evidence>
<evidence type="ECO:0000313" key="8">
    <source>
        <dbReference type="Proteomes" id="UP000823900"/>
    </source>
</evidence>
<feature type="domain" description="Creatinase N-terminal" evidence="5">
    <location>
        <begin position="6"/>
        <end position="127"/>
    </location>
</feature>
<name>A0A9D2HHW0_9FIRM</name>
<keyword evidence="2" id="KW-0479">Metal-binding</keyword>
<reference evidence="7" key="1">
    <citation type="journal article" date="2021" name="PeerJ">
        <title>Extensive microbial diversity within the chicken gut microbiome revealed by metagenomics and culture.</title>
        <authorList>
            <person name="Gilroy R."/>
            <person name="Ravi A."/>
            <person name="Getino M."/>
            <person name="Pursley I."/>
            <person name="Horton D.L."/>
            <person name="Alikhan N.F."/>
            <person name="Baker D."/>
            <person name="Gharbi K."/>
            <person name="Hall N."/>
            <person name="Watson M."/>
            <person name="Adriaenssens E.M."/>
            <person name="Foster-Nyarko E."/>
            <person name="Jarju S."/>
            <person name="Secka A."/>
            <person name="Antonio M."/>
            <person name="Oren A."/>
            <person name="Chaudhuri R.R."/>
            <person name="La Ragione R."/>
            <person name="Hildebrand F."/>
            <person name="Pallen M.J."/>
        </authorList>
    </citation>
    <scope>NUCLEOTIDE SEQUENCE</scope>
    <source>
        <strain evidence="7">CHK178-16964</strain>
    </source>
</reference>
<dbReference type="FunFam" id="3.90.230.10:FF:000009">
    <property type="entry name" value="xaa-Pro aminopeptidase 2"/>
    <property type="match status" value="1"/>
</dbReference>
<dbReference type="Pfam" id="PF01321">
    <property type="entry name" value="Creatinase_N"/>
    <property type="match status" value="1"/>
</dbReference>
<dbReference type="InterPro" id="IPR032416">
    <property type="entry name" value="Peptidase_M24_C"/>
</dbReference>
<organism evidence="7 8">
    <name type="scientific">Candidatus Lachnoclostridium stercoravium</name>
    <dbReference type="NCBI Taxonomy" id="2838633"/>
    <lineage>
        <taxon>Bacteria</taxon>
        <taxon>Bacillati</taxon>
        <taxon>Bacillota</taxon>
        <taxon>Clostridia</taxon>
        <taxon>Lachnospirales</taxon>
        <taxon>Lachnospiraceae</taxon>
    </lineage>
</organism>
<dbReference type="SUPFAM" id="SSF55920">
    <property type="entry name" value="Creatinase/aminopeptidase"/>
    <property type="match status" value="1"/>
</dbReference>
<dbReference type="AlphaFoldDB" id="A0A9D2HHW0"/>
<evidence type="ECO:0000259" key="5">
    <source>
        <dbReference type="Pfam" id="PF01321"/>
    </source>
</evidence>
<evidence type="ECO:0000256" key="3">
    <source>
        <dbReference type="ARBA" id="ARBA00022801"/>
    </source>
</evidence>
<accession>A0A9D2HHW0</accession>
<sequence length="606" mass="68129">MEIQDRIERLRERMEEAGIDLYIIPTADCHDSEYAGAYFKCREYITGFTGSAGTAVISRQEACLWTDGRYFVQAAIELQGTGVRLMKMGEDGVPTVEKYVEDTLPKGGVLGFDGRVIPAETGEKLELLAEKKGGSLRADRDLAGEIWKERPPLSAEPVWILEEAYAGESAEKKLERLRKELDRTGASAHILTVLDDIAWLLNIRGNDIPCNPVALAYFVMTGERKVLFIQKEAVSHKLQAYFDRLGVETALYDSVYDFVRGLRGETVLMDTGRVNTALWKDLDPSNKIISRANPCTDWKAVKNPVEMENIRRAHRKDGVAVTKFIHWLKTNIGTISLDEAEAAERLEGFRKEQEGYIEPSFDTISAYGSNAAMCHYSAQPGACARLEAKGLYLTDSGGQYYEGTTDITRTVALGELTQEERLHFTLTVIAMLRLGAARFRYGCSGIALDHIAREPFWQRGLDFNHGTGHGVGYLLNVHEGPNGFRWRTTPAAVSWILEEGMLTSDEPGIYIEGSHGIRTENLMFCRKEEKTEYGQFMGFEFVTLAPIDLDALDLSVMEDRDIALLNGYHRKVWEQLSPYMDGEEKEWLRSYTREVKKAGADQQIHG</sequence>
<dbReference type="InterPro" id="IPR033740">
    <property type="entry name" value="Pept_M24B"/>
</dbReference>
<gene>
    <name evidence="7" type="ORF">IAA07_05760</name>
</gene>
<dbReference type="InterPro" id="IPR050422">
    <property type="entry name" value="X-Pro_aminopeptidase_P"/>
</dbReference>
<feature type="domain" description="Peptidase M24" evidence="4">
    <location>
        <begin position="308"/>
        <end position="525"/>
    </location>
</feature>
<keyword evidence="7" id="KW-0031">Aminopeptidase</keyword>
<dbReference type="PANTHER" id="PTHR43763">
    <property type="entry name" value="XAA-PRO AMINOPEPTIDASE 1"/>
    <property type="match status" value="1"/>
</dbReference>
<dbReference type="InterPro" id="IPR000994">
    <property type="entry name" value="Pept_M24"/>
</dbReference>
<evidence type="ECO:0000256" key="1">
    <source>
        <dbReference type="ARBA" id="ARBA00008766"/>
    </source>
</evidence>
<evidence type="ECO:0000256" key="2">
    <source>
        <dbReference type="ARBA" id="ARBA00022723"/>
    </source>
</evidence>
<dbReference type="InterPro" id="IPR029149">
    <property type="entry name" value="Creatin/AminoP/Spt16_N"/>
</dbReference>
<dbReference type="CDD" id="cd01085">
    <property type="entry name" value="APP"/>
    <property type="match status" value="1"/>
</dbReference>
<reference evidence="7" key="2">
    <citation type="submission" date="2021-04" db="EMBL/GenBank/DDBJ databases">
        <authorList>
            <person name="Gilroy R."/>
        </authorList>
    </citation>
    <scope>NUCLEOTIDE SEQUENCE</scope>
    <source>
        <strain evidence="7">CHK178-16964</strain>
    </source>
</reference>
<feature type="domain" description="Peptidase M24 C-terminal" evidence="6">
    <location>
        <begin position="535"/>
        <end position="594"/>
    </location>
</feature>
<dbReference type="InterPro" id="IPR036005">
    <property type="entry name" value="Creatinase/aminopeptidase-like"/>
</dbReference>
<dbReference type="GO" id="GO:0046872">
    <property type="term" value="F:metal ion binding"/>
    <property type="evidence" value="ECO:0007669"/>
    <property type="project" value="UniProtKB-KW"/>
</dbReference>
<protein>
    <submittedName>
        <fullName evidence="7">Aminopeptidase P family protein</fullName>
    </submittedName>
</protein>
<comment type="caution">
    <text evidence="7">The sequence shown here is derived from an EMBL/GenBank/DDBJ whole genome shotgun (WGS) entry which is preliminary data.</text>
</comment>
<dbReference type="Pfam" id="PF00557">
    <property type="entry name" value="Peptidase_M24"/>
    <property type="match status" value="1"/>
</dbReference>
<proteinExistence type="inferred from homology"/>
<dbReference type="PANTHER" id="PTHR43763:SF6">
    <property type="entry name" value="XAA-PRO AMINOPEPTIDASE 1"/>
    <property type="match status" value="1"/>
</dbReference>
<keyword evidence="3" id="KW-0378">Hydrolase</keyword>
<comment type="similarity">
    <text evidence="1">Belongs to the peptidase M24B family.</text>
</comment>
<keyword evidence="7" id="KW-0645">Protease</keyword>
<dbReference type="Pfam" id="PF16189">
    <property type="entry name" value="Creatinase_N_2"/>
    <property type="match status" value="1"/>
</dbReference>